<dbReference type="AlphaFoldDB" id="Q6JHQ5"/>
<dbReference type="Gene3D" id="3.30.1330.40">
    <property type="entry name" value="RutC-like"/>
    <property type="match status" value="1"/>
</dbReference>
<dbReference type="OrthoDB" id="9806229at2"/>
<dbReference type="CDD" id="cd02199">
    <property type="entry name" value="YjgF_YER057c_UK114_like_1"/>
    <property type="match status" value="1"/>
</dbReference>
<evidence type="ECO:0000313" key="3">
    <source>
        <dbReference type="EMBL" id="PKW16122.1"/>
    </source>
</evidence>
<dbReference type="EMBL" id="AY466441">
    <property type="protein sequence ID" value="AAS00402.1"/>
    <property type="molecule type" value="Genomic_DNA"/>
</dbReference>
<evidence type="ECO:0000259" key="1">
    <source>
        <dbReference type="Pfam" id="PF14588"/>
    </source>
</evidence>
<dbReference type="STRING" id="994479.GCA_000194155_03298"/>
<dbReference type="Pfam" id="PF14588">
    <property type="entry name" value="YjgF_endoribonc"/>
    <property type="match status" value="1"/>
</dbReference>
<evidence type="ECO:0000313" key="2">
    <source>
        <dbReference type="EMBL" id="AAS00402.1"/>
    </source>
</evidence>
<name>Q6JHQ5_SACSN</name>
<accession>Q6JHQ5</accession>
<dbReference type="PANTHER" id="PTHR43760:SF1">
    <property type="entry name" value="ENDORIBONUCLEASE L-PSP_CHORISMATE MUTASE-LIKE DOMAIN-CONTAINING PROTEIN"/>
    <property type="match status" value="1"/>
</dbReference>
<dbReference type="InterPro" id="IPR035959">
    <property type="entry name" value="RutC-like_sf"/>
</dbReference>
<dbReference type="EMBL" id="PJNB01000001">
    <property type="protein sequence ID" value="PKW16122.1"/>
    <property type="molecule type" value="Genomic_DNA"/>
</dbReference>
<proteinExistence type="predicted"/>
<dbReference type="Proteomes" id="UP000233786">
    <property type="component" value="Unassembled WGS sequence"/>
</dbReference>
<reference evidence="2" key="1">
    <citation type="journal article" date="2004" name="DNA Seq.">
        <title>Analysis of a 108-kb region of the Saccharopolyspora spinosa genome covering the obscurin polyketide synthase locus.</title>
        <authorList>
            <person name="Zirkle R."/>
            <person name="Black T.A."/>
            <person name="Gorlach J."/>
            <person name="Ligon J.M."/>
            <person name="Molnar I."/>
        </authorList>
    </citation>
    <scope>NUCLEOTIDE SEQUENCE</scope>
    <source>
        <strain evidence="2">NRLL 18395</strain>
    </source>
</reference>
<reference evidence="3 4" key="2">
    <citation type="submission" date="2017-12" db="EMBL/GenBank/DDBJ databases">
        <title>Sequencing the genomes of 1000 Actinobacteria strains.</title>
        <authorList>
            <person name="Klenk H.-P."/>
        </authorList>
    </citation>
    <scope>NUCLEOTIDE SEQUENCE [LARGE SCALE GENOMIC DNA]</scope>
    <source>
        <strain evidence="4">ATCC 49460 / DSM 44228 / JCM 9375 / NBRC 15153 / NRRL 18395 / A83543.1</strain>
        <strain evidence="3">DSM 44228</strain>
    </source>
</reference>
<dbReference type="PANTHER" id="PTHR43760">
    <property type="entry name" value="ENDORIBONUCLEASE-RELATED"/>
    <property type="match status" value="1"/>
</dbReference>
<feature type="domain" description="Endoribonuclease L-PSP/chorismate mutase-like" evidence="1">
    <location>
        <begin position="9"/>
        <end position="143"/>
    </location>
</feature>
<dbReference type="InterPro" id="IPR013813">
    <property type="entry name" value="Endoribo_LPSP/chorism_mut-like"/>
</dbReference>
<protein>
    <submittedName>
        <fullName evidence="3">Enamine deaminase RidA (YjgF/YER057c/UK114 family)</fullName>
    </submittedName>
    <submittedName>
        <fullName evidence="2">Translation initiation inhibitor, YjgF family</fullName>
    </submittedName>
</protein>
<keyword evidence="4" id="KW-1185">Reference proteome</keyword>
<dbReference type="SUPFAM" id="SSF55298">
    <property type="entry name" value="YjgF-like"/>
    <property type="match status" value="1"/>
</dbReference>
<organism evidence="2">
    <name type="scientific">Saccharopolyspora spinosa</name>
    <dbReference type="NCBI Taxonomy" id="60894"/>
    <lineage>
        <taxon>Bacteria</taxon>
        <taxon>Bacillati</taxon>
        <taxon>Actinomycetota</taxon>
        <taxon>Actinomycetes</taxon>
        <taxon>Pseudonocardiales</taxon>
        <taxon>Pseudonocardiaceae</taxon>
        <taxon>Saccharopolyspora</taxon>
    </lineage>
</organism>
<gene>
    <name evidence="3" type="ORF">A8926_3920</name>
</gene>
<sequence>MKNEDDADHRLAALGIELPTVSVPRGNYVPVAHTGAYLFVSGQGPRWNGELRYAGRVGTDLSVADGQEAAKLCALNIVSHLANACAGDLSRIARVVRVAGVVQSGPDFAEHATVLNGASDLFVEIFGERGKHARIATGASSLPSRMAVEVEAIFEIS</sequence>
<evidence type="ECO:0000313" key="4">
    <source>
        <dbReference type="Proteomes" id="UP000233786"/>
    </source>
</evidence>